<protein>
    <submittedName>
        <fullName evidence="1">Uncharacterized protein</fullName>
    </submittedName>
</protein>
<sequence length="79" mass="9298">MHLYASHMVMPHKCCMFFTIQIRFPKIDLFVLGYQFDSKSVTWKNHVSEVSWFLCCARLGAHYYTPVVSDCEQMLMSVL</sequence>
<evidence type="ECO:0000313" key="1">
    <source>
        <dbReference type="EMBL" id="JAD78564.1"/>
    </source>
</evidence>
<proteinExistence type="predicted"/>
<dbReference type="AlphaFoldDB" id="A0A0A9CQF2"/>
<dbReference type="EMBL" id="GBRH01219331">
    <property type="protein sequence ID" value="JAD78564.1"/>
    <property type="molecule type" value="Transcribed_RNA"/>
</dbReference>
<accession>A0A0A9CQF2</accession>
<reference evidence="1" key="1">
    <citation type="submission" date="2014-09" db="EMBL/GenBank/DDBJ databases">
        <authorList>
            <person name="Magalhaes I.L.F."/>
            <person name="Oliveira U."/>
            <person name="Santos F.R."/>
            <person name="Vidigal T.H.D.A."/>
            <person name="Brescovit A.D."/>
            <person name="Santos A.J."/>
        </authorList>
    </citation>
    <scope>NUCLEOTIDE SEQUENCE</scope>
    <source>
        <tissue evidence="1">Shoot tissue taken approximately 20 cm above the soil surface</tissue>
    </source>
</reference>
<reference evidence="1" key="2">
    <citation type="journal article" date="2015" name="Data Brief">
        <title>Shoot transcriptome of the giant reed, Arundo donax.</title>
        <authorList>
            <person name="Barrero R.A."/>
            <person name="Guerrero F.D."/>
            <person name="Moolhuijzen P."/>
            <person name="Goolsby J.A."/>
            <person name="Tidwell J."/>
            <person name="Bellgard S.E."/>
            <person name="Bellgard M.I."/>
        </authorList>
    </citation>
    <scope>NUCLEOTIDE SEQUENCE</scope>
    <source>
        <tissue evidence="1">Shoot tissue taken approximately 20 cm above the soil surface</tissue>
    </source>
</reference>
<name>A0A0A9CQF2_ARUDO</name>
<organism evidence="1">
    <name type="scientific">Arundo donax</name>
    <name type="common">Giant reed</name>
    <name type="synonym">Donax arundinaceus</name>
    <dbReference type="NCBI Taxonomy" id="35708"/>
    <lineage>
        <taxon>Eukaryota</taxon>
        <taxon>Viridiplantae</taxon>
        <taxon>Streptophyta</taxon>
        <taxon>Embryophyta</taxon>
        <taxon>Tracheophyta</taxon>
        <taxon>Spermatophyta</taxon>
        <taxon>Magnoliopsida</taxon>
        <taxon>Liliopsida</taxon>
        <taxon>Poales</taxon>
        <taxon>Poaceae</taxon>
        <taxon>PACMAD clade</taxon>
        <taxon>Arundinoideae</taxon>
        <taxon>Arundineae</taxon>
        <taxon>Arundo</taxon>
    </lineage>
</organism>